<feature type="region of interest" description="Disordered" evidence="1">
    <location>
        <begin position="515"/>
        <end position="547"/>
    </location>
</feature>
<sequence>MPLLDASRPSRRQALAWQRKRHGAYDPFRLPNSLQRRYKSQLQRRSSGPNWPYSMFELQAHRSLFRRDATSGDATDQPGGDMSISDPPSPAMGEDDLDPTIPSSLAPINYGNSKPESSTSAPATAGVEDSVTRDDTASTVTSASSPSDPAGQDETSSGSNLSKSVTHPTRKVIILISGVVILLIVFLALGCFYKRYRRKLTPYSSSTDSDSPKKNRRKFKGLGSIDSLRSMVAGGKSQRGPALGEVRSDKLGSQEHLVAQDVNTGCKAGPFDKALQSMLLSPKTDRNQSTVGPGGEQQRKSDCSKVTIPKQGLTLQRSLESIAEAPEPSSGTSSTFALQTGKRDSAIKSESTPEKRQTWADHRRPKTSPGRTSTLSTLSASPTTTLFNSPELPNRRSSLARPQSAKGMDIEMTKQGNKLVIRGRPSTGTLLRPLSSAGSGIRDALRRGRGSNHDGDVSICVDMEDNIDHEGDNVHRSNLTSAISGIMTPAHDARGDKAEVGGGVLELTLASPRIPQGGRGLQSHFSTSTLRTQTERNSYATGASTSPNGSFSFEIKDAVIRGAPLTLKSPPPSSENVNQSSAQEVKDEKISDEKKSSTATYIESFVKDLDWDLRDSSLSIDSTFLPSINAFDGAVRKV</sequence>
<feature type="region of interest" description="Disordered" evidence="1">
    <location>
        <begin position="69"/>
        <end position="164"/>
    </location>
</feature>
<keyword evidence="2" id="KW-0472">Membrane</keyword>
<feature type="transmembrane region" description="Helical" evidence="2">
    <location>
        <begin position="172"/>
        <end position="193"/>
    </location>
</feature>
<feature type="compositionally biased region" description="Polar residues" evidence="1">
    <location>
        <begin position="110"/>
        <end position="122"/>
    </location>
</feature>
<dbReference type="EMBL" id="HG529546">
    <property type="protein sequence ID" value="CDI52579.1"/>
    <property type="molecule type" value="Genomic_DNA"/>
</dbReference>
<feature type="compositionally biased region" description="Polar residues" evidence="1">
    <location>
        <begin position="32"/>
        <end position="49"/>
    </location>
</feature>
<evidence type="ECO:0000256" key="1">
    <source>
        <dbReference type="SAM" id="MobiDB-lite"/>
    </source>
</evidence>
<evidence type="ECO:0000313" key="3">
    <source>
        <dbReference type="EMBL" id="CDI52579.1"/>
    </source>
</evidence>
<feature type="compositionally biased region" description="Low complexity" evidence="1">
    <location>
        <begin position="372"/>
        <end position="386"/>
    </location>
</feature>
<reference evidence="3" key="1">
    <citation type="journal article" date="2014" name="Genome Biol. Evol.">
        <title>Gene Loss Rather Than Gene Gain Is Associated with a Host Jump from Monocots to Dicots in the Smut Fungus Melanopsichium pennsylvanicum.</title>
        <authorList>
            <person name="Sharma R."/>
            <person name="Mishra B."/>
            <person name="Runge F."/>
            <person name="Thines M."/>
        </authorList>
    </citation>
    <scope>NUCLEOTIDE SEQUENCE</scope>
    <source>
        <strain evidence="3">4</strain>
    </source>
</reference>
<feature type="compositionally biased region" description="Basic and acidic residues" evidence="1">
    <location>
        <begin position="584"/>
        <end position="596"/>
    </location>
</feature>
<proteinExistence type="predicted"/>
<feature type="compositionally biased region" description="Basic and acidic residues" evidence="1">
    <location>
        <begin position="341"/>
        <end position="362"/>
    </location>
</feature>
<feature type="compositionally biased region" description="Polar residues" evidence="1">
    <location>
        <begin position="153"/>
        <end position="164"/>
    </location>
</feature>
<keyword evidence="2" id="KW-0812">Transmembrane</keyword>
<feature type="compositionally biased region" description="Low complexity" evidence="1">
    <location>
        <begin position="137"/>
        <end position="149"/>
    </location>
</feature>
<evidence type="ECO:0000256" key="2">
    <source>
        <dbReference type="SAM" id="Phobius"/>
    </source>
</evidence>
<feature type="compositionally biased region" description="Polar residues" evidence="1">
    <location>
        <begin position="329"/>
        <end position="338"/>
    </location>
</feature>
<keyword evidence="2" id="KW-1133">Transmembrane helix</keyword>
<dbReference type="AlphaFoldDB" id="A0A077R680"/>
<feature type="region of interest" description="Disordered" evidence="1">
    <location>
        <begin position="323"/>
        <end position="405"/>
    </location>
</feature>
<feature type="compositionally biased region" description="Polar residues" evidence="1">
    <location>
        <begin position="574"/>
        <end position="583"/>
    </location>
</feature>
<feature type="region of interest" description="Disordered" evidence="1">
    <location>
        <begin position="26"/>
        <end position="53"/>
    </location>
</feature>
<protein>
    <submittedName>
        <fullName evidence="3">Uncharacterized protein</fullName>
    </submittedName>
</protein>
<feature type="region of interest" description="Disordered" evidence="1">
    <location>
        <begin position="564"/>
        <end position="597"/>
    </location>
</feature>
<name>A0A077R680_9BASI</name>
<feature type="compositionally biased region" description="Polar residues" evidence="1">
    <location>
        <begin position="523"/>
        <end position="547"/>
    </location>
</feature>
<feature type="region of interest" description="Disordered" evidence="1">
    <location>
        <begin position="202"/>
        <end position="221"/>
    </location>
</feature>
<feature type="region of interest" description="Disordered" evidence="1">
    <location>
        <begin position="1"/>
        <end position="20"/>
    </location>
</feature>
<organism evidence="3">
    <name type="scientific">Melanopsichium pennsylvanicum 4</name>
    <dbReference type="NCBI Taxonomy" id="1398559"/>
    <lineage>
        <taxon>Eukaryota</taxon>
        <taxon>Fungi</taxon>
        <taxon>Dikarya</taxon>
        <taxon>Basidiomycota</taxon>
        <taxon>Ustilaginomycotina</taxon>
        <taxon>Ustilaginomycetes</taxon>
        <taxon>Ustilaginales</taxon>
        <taxon>Ustilaginaceae</taxon>
        <taxon>Melanopsichium</taxon>
    </lineage>
</organism>
<accession>A0A077R680</accession>
<feature type="region of interest" description="Disordered" evidence="1">
    <location>
        <begin position="281"/>
        <end position="309"/>
    </location>
</feature>